<gene>
    <name evidence="1" type="ORF">S01H1_46181</name>
</gene>
<feature type="non-terminal residue" evidence="1">
    <location>
        <position position="53"/>
    </location>
</feature>
<dbReference type="AlphaFoldDB" id="X0V357"/>
<accession>X0V357</accession>
<sequence length="53" mass="5571">MHSKTLLIVLIGILLLRGFSVFHVVETCNAAGTTFYVGGAGPSNYTSIQSAIT</sequence>
<protein>
    <submittedName>
        <fullName evidence="1">Uncharacterized protein</fullName>
    </submittedName>
</protein>
<proteinExistence type="predicted"/>
<organism evidence="1">
    <name type="scientific">marine sediment metagenome</name>
    <dbReference type="NCBI Taxonomy" id="412755"/>
    <lineage>
        <taxon>unclassified sequences</taxon>
        <taxon>metagenomes</taxon>
        <taxon>ecological metagenomes</taxon>
    </lineage>
</organism>
<comment type="caution">
    <text evidence="1">The sequence shown here is derived from an EMBL/GenBank/DDBJ whole genome shotgun (WGS) entry which is preliminary data.</text>
</comment>
<name>X0V357_9ZZZZ</name>
<reference evidence="1" key="1">
    <citation type="journal article" date="2014" name="Front. Microbiol.">
        <title>High frequency of phylogenetically diverse reductive dehalogenase-homologous genes in deep subseafloor sedimentary metagenomes.</title>
        <authorList>
            <person name="Kawai M."/>
            <person name="Futagami T."/>
            <person name="Toyoda A."/>
            <person name="Takaki Y."/>
            <person name="Nishi S."/>
            <person name="Hori S."/>
            <person name="Arai W."/>
            <person name="Tsubouchi T."/>
            <person name="Morono Y."/>
            <person name="Uchiyama I."/>
            <person name="Ito T."/>
            <person name="Fujiyama A."/>
            <person name="Inagaki F."/>
            <person name="Takami H."/>
        </authorList>
    </citation>
    <scope>NUCLEOTIDE SEQUENCE</scope>
    <source>
        <strain evidence="1">Expedition CK06-06</strain>
    </source>
</reference>
<dbReference type="EMBL" id="BARS01029555">
    <property type="protein sequence ID" value="GAG05852.1"/>
    <property type="molecule type" value="Genomic_DNA"/>
</dbReference>
<evidence type="ECO:0000313" key="1">
    <source>
        <dbReference type="EMBL" id="GAG05852.1"/>
    </source>
</evidence>